<dbReference type="EMBL" id="FOXS01000002">
    <property type="protein sequence ID" value="SFQ28922.1"/>
    <property type="molecule type" value="Genomic_DNA"/>
</dbReference>
<dbReference type="InterPro" id="IPR023091">
    <property type="entry name" value="MetalPrtase_cat_dom_sf_prd"/>
</dbReference>
<dbReference type="PANTHER" id="PTHR46986:SF1">
    <property type="entry name" value="ENDORIBONUCLEASE YBEY, CHLOROPLASTIC"/>
    <property type="match status" value="1"/>
</dbReference>
<dbReference type="GO" id="GO:0008270">
    <property type="term" value="F:zinc ion binding"/>
    <property type="evidence" value="ECO:0007669"/>
    <property type="project" value="UniProtKB-UniRule"/>
</dbReference>
<keyword evidence="7" id="KW-0698">rRNA processing</keyword>
<keyword evidence="9" id="KW-1185">Reference proteome</keyword>
<dbReference type="GO" id="GO:0005737">
    <property type="term" value="C:cytoplasm"/>
    <property type="evidence" value="ECO:0007669"/>
    <property type="project" value="UniProtKB-SubCell"/>
</dbReference>
<name>A0A1I5XAB9_HYMAR</name>
<dbReference type="Proteomes" id="UP000199029">
    <property type="component" value="Unassembled WGS sequence"/>
</dbReference>
<dbReference type="NCBIfam" id="TIGR00043">
    <property type="entry name" value="rRNA maturation RNase YbeY"/>
    <property type="match status" value="1"/>
</dbReference>
<evidence type="ECO:0000256" key="2">
    <source>
        <dbReference type="ARBA" id="ARBA00022722"/>
    </source>
</evidence>
<evidence type="ECO:0000256" key="5">
    <source>
        <dbReference type="ARBA" id="ARBA00022801"/>
    </source>
</evidence>
<evidence type="ECO:0000313" key="8">
    <source>
        <dbReference type="EMBL" id="SFQ28922.1"/>
    </source>
</evidence>
<feature type="binding site" evidence="7">
    <location>
        <position position="137"/>
    </location>
    <ligand>
        <name>Zn(2+)</name>
        <dbReference type="ChEBI" id="CHEBI:29105"/>
        <note>catalytic</note>
    </ligand>
</feature>
<comment type="cofactor">
    <cofactor evidence="7">
        <name>Zn(2+)</name>
        <dbReference type="ChEBI" id="CHEBI:29105"/>
    </cofactor>
    <text evidence="7">Binds 1 zinc ion.</text>
</comment>
<sequence length="165" mass="18974">MNSHPPVGPPHHDNFPPGELHHEAPGIEFMVEDVPEFELSDAEGLVEWIERIAAVHEHRIVQLTYIFCSDDYLHQLNVEYLDHDTLTDVITFDNSDDADIIEGDVFISVERVRDNARDLGVSFRDELHRVMIHGVLHLLGYHDKDLLSQTAMRAKEDHCLSLRTF</sequence>
<protein>
    <recommendedName>
        <fullName evidence="7">Endoribonuclease YbeY</fullName>
        <ecNumber evidence="7">3.1.-.-</ecNumber>
    </recommendedName>
</protein>
<dbReference type="Gene3D" id="3.40.390.30">
    <property type="entry name" value="Metalloproteases ('zincins'), catalytic domain"/>
    <property type="match status" value="1"/>
</dbReference>
<keyword evidence="6 7" id="KW-0862">Zinc</keyword>
<evidence type="ECO:0000256" key="6">
    <source>
        <dbReference type="ARBA" id="ARBA00022833"/>
    </source>
</evidence>
<evidence type="ECO:0000256" key="1">
    <source>
        <dbReference type="ARBA" id="ARBA00010875"/>
    </source>
</evidence>
<dbReference type="OrthoDB" id="9811984at2"/>
<dbReference type="RefSeq" id="WP_092671138.1">
    <property type="nucleotide sequence ID" value="NZ_FOXS01000002.1"/>
</dbReference>
<evidence type="ECO:0000256" key="3">
    <source>
        <dbReference type="ARBA" id="ARBA00022723"/>
    </source>
</evidence>
<dbReference type="STRING" id="1227077.SAMN04515668_1735"/>
<keyword evidence="3 7" id="KW-0479">Metal-binding</keyword>
<dbReference type="EC" id="3.1.-.-" evidence="7"/>
<keyword evidence="7" id="KW-0963">Cytoplasm</keyword>
<comment type="function">
    <text evidence="7">Single strand-specific metallo-endoribonuclease involved in late-stage 70S ribosome quality control and in maturation of the 3' terminus of the 16S rRNA.</text>
</comment>
<reference evidence="9" key="1">
    <citation type="submission" date="2016-10" db="EMBL/GenBank/DDBJ databases">
        <authorList>
            <person name="Varghese N."/>
            <person name="Submissions S."/>
        </authorList>
    </citation>
    <scope>NUCLEOTIDE SEQUENCE [LARGE SCALE GENOMIC DNA]</scope>
    <source>
        <strain evidence="9">OR362-8,ATCC BAA-1266,JCM 13504</strain>
    </source>
</reference>
<evidence type="ECO:0000256" key="4">
    <source>
        <dbReference type="ARBA" id="ARBA00022759"/>
    </source>
</evidence>
<dbReference type="AlphaFoldDB" id="A0A1I5XAB9"/>
<dbReference type="PROSITE" id="PS01306">
    <property type="entry name" value="UPF0054"/>
    <property type="match status" value="1"/>
</dbReference>
<keyword evidence="4 7" id="KW-0255">Endonuclease</keyword>
<evidence type="ECO:0000313" key="9">
    <source>
        <dbReference type="Proteomes" id="UP000199029"/>
    </source>
</evidence>
<keyword evidence="2 7" id="KW-0540">Nuclease</keyword>
<dbReference type="GO" id="GO:0006364">
    <property type="term" value="P:rRNA processing"/>
    <property type="evidence" value="ECO:0007669"/>
    <property type="project" value="UniProtKB-UniRule"/>
</dbReference>
<dbReference type="GO" id="GO:0004222">
    <property type="term" value="F:metalloendopeptidase activity"/>
    <property type="evidence" value="ECO:0007669"/>
    <property type="project" value="InterPro"/>
</dbReference>
<dbReference type="SUPFAM" id="SSF55486">
    <property type="entry name" value="Metalloproteases ('zincins'), catalytic domain"/>
    <property type="match status" value="1"/>
</dbReference>
<keyword evidence="5 7" id="KW-0378">Hydrolase</keyword>
<comment type="similarity">
    <text evidence="1 7">Belongs to the endoribonuclease YbeY family.</text>
</comment>
<dbReference type="HAMAP" id="MF_00009">
    <property type="entry name" value="Endoribonucl_YbeY"/>
    <property type="match status" value="1"/>
</dbReference>
<dbReference type="InterPro" id="IPR020549">
    <property type="entry name" value="YbeY_CS"/>
</dbReference>
<proteinExistence type="inferred from homology"/>
<keyword evidence="7" id="KW-0690">Ribosome biogenesis</keyword>
<feature type="binding site" evidence="7">
    <location>
        <position position="133"/>
    </location>
    <ligand>
        <name>Zn(2+)</name>
        <dbReference type="ChEBI" id="CHEBI:29105"/>
        <note>catalytic</note>
    </ligand>
</feature>
<gene>
    <name evidence="7" type="primary">ybeY</name>
    <name evidence="8" type="ORF">SAMN04515668_1735</name>
</gene>
<dbReference type="Pfam" id="PF02130">
    <property type="entry name" value="YbeY"/>
    <property type="match status" value="1"/>
</dbReference>
<comment type="subcellular location">
    <subcellularLocation>
        <location evidence="7">Cytoplasm</location>
    </subcellularLocation>
</comment>
<evidence type="ECO:0000256" key="7">
    <source>
        <dbReference type="HAMAP-Rule" id="MF_00009"/>
    </source>
</evidence>
<organism evidence="8 9">
    <name type="scientific">Hymenobacter arizonensis</name>
    <name type="common">Siccationidurans arizonensis</name>
    <dbReference type="NCBI Taxonomy" id="1227077"/>
    <lineage>
        <taxon>Bacteria</taxon>
        <taxon>Pseudomonadati</taxon>
        <taxon>Bacteroidota</taxon>
        <taxon>Cytophagia</taxon>
        <taxon>Cytophagales</taxon>
        <taxon>Hymenobacteraceae</taxon>
        <taxon>Hymenobacter</taxon>
    </lineage>
</organism>
<dbReference type="GO" id="GO:0004521">
    <property type="term" value="F:RNA endonuclease activity"/>
    <property type="evidence" value="ECO:0007669"/>
    <property type="project" value="UniProtKB-UniRule"/>
</dbReference>
<dbReference type="InterPro" id="IPR002036">
    <property type="entry name" value="YbeY"/>
</dbReference>
<feature type="binding site" evidence="7">
    <location>
        <position position="143"/>
    </location>
    <ligand>
        <name>Zn(2+)</name>
        <dbReference type="ChEBI" id="CHEBI:29105"/>
        <note>catalytic</note>
    </ligand>
</feature>
<dbReference type="PANTHER" id="PTHR46986">
    <property type="entry name" value="ENDORIBONUCLEASE YBEY, CHLOROPLASTIC"/>
    <property type="match status" value="1"/>
</dbReference>
<accession>A0A1I5XAB9</accession>